<sequence length="65" mass="7507">MDRKHLEVDNLLAETAHLVRREKEATGNAEPPEGYKRGQILFLYLTSIKAGRMKFSPEMKILYSN</sequence>
<dbReference type="EMBL" id="CACRSU010000048">
    <property type="protein sequence ID" value="VYT50772.1"/>
    <property type="molecule type" value="Genomic_DNA"/>
</dbReference>
<proteinExistence type="predicted"/>
<organism evidence="1">
    <name type="scientific">Bacteroides intestinalis</name>
    <dbReference type="NCBI Taxonomy" id="329854"/>
    <lineage>
        <taxon>Bacteria</taxon>
        <taxon>Pseudomonadati</taxon>
        <taxon>Bacteroidota</taxon>
        <taxon>Bacteroidia</taxon>
        <taxon>Bacteroidales</taxon>
        <taxon>Bacteroidaceae</taxon>
        <taxon>Bacteroides</taxon>
    </lineage>
</organism>
<reference evidence="1" key="1">
    <citation type="submission" date="2019-11" db="EMBL/GenBank/DDBJ databases">
        <authorList>
            <person name="Feng L."/>
        </authorList>
    </citation>
    <scope>NUCLEOTIDE SEQUENCE</scope>
    <source>
        <strain evidence="1">BintestinalisLFYP9</strain>
    </source>
</reference>
<evidence type="ECO:0000313" key="1">
    <source>
        <dbReference type="EMBL" id="VYT50772.1"/>
    </source>
</evidence>
<accession>A0A6N2X9N8</accession>
<gene>
    <name evidence="1" type="ORF">BILFYP9_04437</name>
</gene>
<protein>
    <submittedName>
        <fullName evidence="1">Uncharacterized protein</fullName>
    </submittedName>
</protein>
<name>A0A6N2X9N8_9BACE</name>
<dbReference type="AlphaFoldDB" id="A0A6N2X9N8"/>